<dbReference type="EMBL" id="JBBNAE010000002">
    <property type="protein sequence ID" value="KAK9145130.1"/>
    <property type="molecule type" value="Genomic_DNA"/>
</dbReference>
<keyword evidence="4" id="KW-1185">Reference proteome</keyword>
<dbReference type="Pfam" id="PF00389">
    <property type="entry name" value="2-Hacid_dh"/>
    <property type="match status" value="1"/>
</dbReference>
<gene>
    <name evidence="3" type="ORF">Sjap_005033</name>
</gene>
<keyword evidence="1" id="KW-0560">Oxidoreductase</keyword>
<dbReference type="GO" id="GO:0016618">
    <property type="term" value="F:hydroxypyruvate reductase [NAD(P)H] activity"/>
    <property type="evidence" value="ECO:0007669"/>
    <property type="project" value="TreeGrafter"/>
</dbReference>
<dbReference type="PANTHER" id="PTHR10996:SF179">
    <property type="entry name" value="D-ISOMER SPECIFIC 2-HYDROXYACID DEHYDROGENASE FAMILY PROTEIN-RELATED"/>
    <property type="match status" value="1"/>
</dbReference>
<evidence type="ECO:0000313" key="4">
    <source>
        <dbReference type="Proteomes" id="UP001417504"/>
    </source>
</evidence>
<dbReference type="AlphaFoldDB" id="A0AAP0K4B5"/>
<organism evidence="3 4">
    <name type="scientific">Stephania japonica</name>
    <dbReference type="NCBI Taxonomy" id="461633"/>
    <lineage>
        <taxon>Eukaryota</taxon>
        <taxon>Viridiplantae</taxon>
        <taxon>Streptophyta</taxon>
        <taxon>Embryophyta</taxon>
        <taxon>Tracheophyta</taxon>
        <taxon>Spermatophyta</taxon>
        <taxon>Magnoliopsida</taxon>
        <taxon>Ranunculales</taxon>
        <taxon>Menispermaceae</taxon>
        <taxon>Menispermoideae</taxon>
        <taxon>Cissampelideae</taxon>
        <taxon>Stephania</taxon>
    </lineage>
</organism>
<name>A0AAP0K4B5_9MAGN</name>
<feature type="domain" description="D-isomer specific 2-hydroxyacid dehydrogenase catalytic" evidence="2">
    <location>
        <begin position="40"/>
        <end position="115"/>
    </location>
</feature>
<protein>
    <recommendedName>
        <fullName evidence="2">D-isomer specific 2-hydroxyacid dehydrogenase catalytic domain-containing protein</fullName>
    </recommendedName>
</protein>
<evidence type="ECO:0000256" key="1">
    <source>
        <dbReference type="ARBA" id="ARBA00023002"/>
    </source>
</evidence>
<dbReference type="Gene3D" id="3.40.50.720">
    <property type="entry name" value="NAD(P)-binding Rossmann-like Domain"/>
    <property type="match status" value="2"/>
</dbReference>
<dbReference type="SUPFAM" id="SSF52283">
    <property type="entry name" value="Formate/glycerate dehydrogenase catalytic domain-like"/>
    <property type="match status" value="1"/>
</dbReference>
<dbReference type="InterPro" id="IPR006139">
    <property type="entry name" value="D-isomer_2_OHA_DH_cat_dom"/>
</dbReference>
<evidence type="ECO:0000259" key="2">
    <source>
        <dbReference type="Pfam" id="PF00389"/>
    </source>
</evidence>
<dbReference type="InterPro" id="IPR050223">
    <property type="entry name" value="D-isomer_2-hydroxyacid_DH"/>
</dbReference>
<dbReference type="GO" id="GO:0005829">
    <property type="term" value="C:cytosol"/>
    <property type="evidence" value="ECO:0007669"/>
    <property type="project" value="TreeGrafter"/>
</dbReference>
<dbReference type="Proteomes" id="UP001417504">
    <property type="component" value="Unassembled WGS sequence"/>
</dbReference>
<evidence type="ECO:0000313" key="3">
    <source>
        <dbReference type="EMBL" id="KAK9145130.1"/>
    </source>
</evidence>
<proteinExistence type="predicted"/>
<comment type="caution">
    <text evidence="3">The sequence shown here is derived from an EMBL/GenBank/DDBJ whole genome shotgun (WGS) entry which is preliminary data.</text>
</comment>
<dbReference type="GO" id="GO:0030267">
    <property type="term" value="F:glyoxylate reductase (NADPH) activity"/>
    <property type="evidence" value="ECO:0007669"/>
    <property type="project" value="TreeGrafter"/>
</dbReference>
<sequence length="172" mass="18772">MAEPPPRHQVLLLRPFPFISGYEEAFLSKFEPLKPSESTEPLHSFLITHAQSVKALICSAMKPLPAEILRCLPSLELVVTSSVGIDHIDLEECRSRGIAVANAGDSYSDDVADYAVGLLLDVLRRVSGGDRYVRGGLWAVKGKYPLGSKLKAGIMGRWNMHCVLTGCDVHAD</sequence>
<accession>A0AAP0K4B5</accession>
<dbReference type="PANTHER" id="PTHR10996">
    <property type="entry name" value="2-HYDROXYACID DEHYDROGENASE-RELATED"/>
    <property type="match status" value="1"/>
</dbReference>
<dbReference type="GO" id="GO:0051287">
    <property type="term" value="F:NAD binding"/>
    <property type="evidence" value="ECO:0007669"/>
    <property type="project" value="InterPro"/>
</dbReference>
<reference evidence="3 4" key="1">
    <citation type="submission" date="2024-01" db="EMBL/GenBank/DDBJ databases">
        <title>Genome assemblies of Stephania.</title>
        <authorList>
            <person name="Yang L."/>
        </authorList>
    </citation>
    <scope>NUCLEOTIDE SEQUENCE [LARGE SCALE GENOMIC DNA]</scope>
    <source>
        <strain evidence="3">QJT</strain>
        <tissue evidence="3">Leaf</tissue>
    </source>
</reference>